<proteinExistence type="predicted"/>
<dbReference type="EMBL" id="BGPR01005958">
    <property type="protein sequence ID" value="GBN14865.1"/>
    <property type="molecule type" value="Genomic_DNA"/>
</dbReference>
<name>A0A4Y2LJA9_ARAVE</name>
<evidence type="ECO:0000313" key="2">
    <source>
        <dbReference type="Proteomes" id="UP000499080"/>
    </source>
</evidence>
<organism evidence="1 2">
    <name type="scientific">Araneus ventricosus</name>
    <name type="common">Orbweaver spider</name>
    <name type="synonym">Epeira ventricosa</name>
    <dbReference type="NCBI Taxonomy" id="182803"/>
    <lineage>
        <taxon>Eukaryota</taxon>
        <taxon>Metazoa</taxon>
        <taxon>Ecdysozoa</taxon>
        <taxon>Arthropoda</taxon>
        <taxon>Chelicerata</taxon>
        <taxon>Arachnida</taxon>
        <taxon>Araneae</taxon>
        <taxon>Araneomorphae</taxon>
        <taxon>Entelegynae</taxon>
        <taxon>Araneoidea</taxon>
        <taxon>Araneidae</taxon>
        <taxon>Araneus</taxon>
    </lineage>
</organism>
<comment type="caution">
    <text evidence="1">The sequence shown here is derived from an EMBL/GenBank/DDBJ whole genome shotgun (WGS) entry which is preliminary data.</text>
</comment>
<dbReference type="Proteomes" id="UP000499080">
    <property type="component" value="Unassembled WGS sequence"/>
</dbReference>
<sequence>MRRVNKGKESTLNYVAISLVVSNDETPTEKEATHYSGNKCLSITGVAWKLGEGFEFRCHSTPSDWELQGPSLQPCIASSDHWQLIELN</sequence>
<accession>A0A4Y2LJA9</accession>
<reference evidence="1 2" key="1">
    <citation type="journal article" date="2019" name="Sci. Rep.">
        <title>Orb-weaving spider Araneus ventricosus genome elucidates the spidroin gene catalogue.</title>
        <authorList>
            <person name="Kono N."/>
            <person name="Nakamura H."/>
            <person name="Ohtoshi R."/>
            <person name="Moran D.A.P."/>
            <person name="Shinohara A."/>
            <person name="Yoshida Y."/>
            <person name="Fujiwara M."/>
            <person name="Mori M."/>
            <person name="Tomita M."/>
            <person name="Arakawa K."/>
        </authorList>
    </citation>
    <scope>NUCLEOTIDE SEQUENCE [LARGE SCALE GENOMIC DNA]</scope>
</reference>
<dbReference type="AlphaFoldDB" id="A0A4Y2LJA9"/>
<protein>
    <submittedName>
        <fullName evidence="1">Uncharacterized protein</fullName>
    </submittedName>
</protein>
<keyword evidence="2" id="KW-1185">Reference proteome</keyword>
<evidence type="ECO:0000313" key="1">
    <source>
        <dbReference type="EMBL" id="GBN14865.1"/>
    </source>
</evidence>
<gene>
    <name evidence="1" type="ORF">AVEN_4634_1</name>
</gene>